<sequence>MEKDLAKIIALTAFRSAADLGNLVPVLQDCVGAERTEIGVALAMASAEINRQVLGKIFERFPELAEEFEEKVRKFGHPF</sequence>
<reference evidence="1 2" key="1">
    <citation type="submission" date="2020-03" db="EMBL/GenBank/DDBJ databases">
        <title>Genome sequence of strain Massilia sp. TW-1.</title>
        <authorList>
            <person name="Chaudhary D.K."/>
        </authorList>
    </citation>
    <scope>NUCLEOTIDE SEQUENCE [LARGE SCALE GENOMIC DNA]</scope>
    <source>
        <strain evidence="1 2">TW-1</strain>
    </source>
</reference>
<comment type="caution">
    <text evidence="1">The sequence shown here is derived from an EMBL/GenBank/DDBJ whole genome shotgun (WGS) entry which is preliminary data.</text>
</comment>
<dbReference type="Proteomes" id="UP000716322">
    <property type="component" value="Unassembled WGS sequence"/>
</dbReference>
<evidence type="ECO:0000313" key="2">
    <source>
        <dbReference type="Proteomes" id="UP000716322"/>
    </source>
</evidence>
<gene>
    <name evidence="1" type="ORF">HAV22_13650</name>
</gene>
<organism evidence="1 2">
    <name type="scientific">Telluria antibiotica</name>
    <dbReference type="NCBI Taxonomy" id="2717319"/>
    <lineage>
        <taxon>Bacteria</taxon>
        <taxon>Pseudomonadati</taxon>
        <taxon>Pseudomonadota</taxon>
        <taxon>Betaproteobacteria</taxon>
        <taxon>Burkholderiales</taxon>
        <taxon>Oxalobacteraceae</taxon>
        <taxon>Telluria group</taxon>
        <taxon>Telluria</taxon>
    </lineage>
</organism>
<keyword evidence="2" id="KW-1185">Reference proteome</keyword>
<evidence type="ECO:0000313" key="1">
    <source>
        <dbReference type="EMBL" id="NIA54682.1"/>
    </source>
</evidence>
<name>A0ABX0PBF0_9BURK</name>
<protein>
    <submittedName>
        <fullName evidence="1">Uncharacterized protein</fullName>
    </submittedName>
</protein>
<dbReference type="EMBL" id="JAAQOM010000007">
    <property type="protein sequence ID" value="NIA54682.1"/>
    <property type="molecule type" value="Genomic_DNA"/>
</dbReference>
<accession>A0ABX0PBF0</accession>
<proteinExistence type="predicted"/>
<dbReference type="RefSeq" id="WP_166859622.1">
    <property type="nucleotide sequence ID" value="NZ_JAAQOM010000007.1"/>
</dbReference>